<dbReference type="GO" id="GO:0016020">
    <property type="term" value="C:membrane"/>
    <property type="evidence" value="ECO:0007669"/>
    <property type="project" value="UniProtKB-SubCell"/>
</dbReference>
<dbReference type="Pfam" id="PF04479">
    <property type="entry name" value="RTA1"/>
    <property type="match status" value="1"/>
</dbReference>
<reference evidence="6" key="2">
    <citation type="submission" date="2020-03" db="EMBL/GenBank/DDBJ databases">
        <authorList>
            <person name="Fu F.-F."/>
            <person name="Chen J."/>
        </authorList>
    </citation>
    <scope>NUCLEOTIDE SEQUENCE</scope>
    <source>
        <strain evidence="6">Lc1</strain>
    </source>
</reference>
<evidence type="ECO:0000313" key="7">
    <source>
        <dbReference type="Proteomes" id="UP000613401"/>
    </source>
</evidence>
<evidence type="ECO:0000256" key="5">
    <source>
        <dbReference type="SAM" id="Phobius"/>
    </source>
</evidence>
<sequence>MRHSTRVPYDPGVTSPANQVEAMATGNDLFKLYRYDPSLAAAILFIILFLLITAWHSFILLRTKTWFFIPFVLGGFCQWIGYVGRAVSSVQSPNWTVKPYIIQTLLPLVAPALYAASIYMILGRIIMITQGEHHSIIRRKWLTKLFVLGDVISFILQAAGGGIMASGTKESLELGEHIVIGGLVVQVLFFSLFASTAAVFHVRMRKLPTTRVLSTIIPWEAFLAVLYLASALIMIRSIFRLVEYAQGNDGYLVSHEVYLYVFDSVLMFATMCLFAWKHPNAINRWAKDEHGSDFELP</sequence>
<evidence type="ECO:0000313" key="6">
    <source>
        <dbReference type="EMBL" id="KAF3802090.1"/>
    </source>
</evidence>
<keyword evidence="2 5" id="KW-0812">Transmembrane</keyword>
<feature type="transmembrane region" description="Helical" evidence="5">
    <location>
        <begin position="177"/>
        <end position="200"/>
    </location>
</feature>
<dbReference type="PANTHER" id="PTHR31465">
    <property type="entry name" value="PROTEIN RTA1-RELATED"/>
    <property type="match status" value="1"/>
</dbReference>
<comment type="caution">
    <text evidence="6">The sequence shown here is derived from an EMBL/GenBank/DDBJ whole genome shotgun (WGS) entry which is preliminary data.</text>
</comment>
<evidence type="ECO:0000256" key="3">
    <source>
        <dbReference type="ARBA" id="ARBA00022989"/>
    </source>
</evidence>
<accession>A0A8H4CDT2</accession>
<dbReference type="PANTHER" id="PTHR31465:SF1">
    <property type="entry name" value="PROTEIN RTA1-RELATED"/>
    <property type="match status" value="1"/>
</dbReference>
<gene>
    <name evidence="6" type="ORF">GCG54_00012336</name>
</gene>
<proteinExistence type="predicted"/>
<name>A0A8H4CDT2_COLGL</name>
<keyword evidence="4 5" id="KW-0472">Membrane</keyword>
<reference evidence="6" key="1">
    <citation type="journal article" date="2020" name="Phytopathology">
        <title>Genome sequence and comparative analysis of Colletotrichum gloeosporioides isolated from Liriodendron leaves.</title>
        <authorList>
            <person name="Fu F.F."/>
            <person name="Hao Z."/>
            <person name="Wang P."/>
            <person name="Lu Y."/>
            <person name="Xue L.J."/>
            <person name="Wei G."/>
            <person name="Tian Y."/>
            <person name="Baishi H."/>
            <person name="Xu H."/>
            <person name="Shi J."/>
            <person name="Cheng T."/>
            <person name="Wang G."/>
            <person name="Yi Y."/>
            <person name="Chen J."/>
        </authorList>
    </citation>
    <scope>NUCLEOTIDE SEQUENCE</scope>
    <source>
        <strain evidence="6">Lc1</strain>
    </source>
</reference>
<protein>
    <submittedName>
        <fullName evidence="6">Protein RTA1</fullName>
    </submittedName>
</protein>
<comment type="subcellular location">
    <subcellularLocation>
        <location evidence="1">Membrane</location>
        <topology evidence="1">Multi-pass membrane protein</topology>
    </subcellularLocation>
</comment>
<feature type="transmembrane region" description="Helical" evidence="5">
    <location>
        <begin position="257"/>
        <end position="276"/>
    </location>
</feature>
<feature type="transmembrane region" description="Helical" evidence="5">
    <location>
        <begin position="212"/>
        <end position="237"/>
    </location>
</feature>
<dbReference type="GeneID" id="69019456"/>
<keyword evidence="7" id="KW-1185">Reference proteome</keyword>
<evidence type="ECO:0000256" key="2">
    <source>
        <dbReference type="ARBA" id="ARBA00022692"/>
    </source>
</evidence>
<feature type="transmembrane region" description="Helical" evidence="5">
    <location>
        <begin position="68"/>
        <end position="88"/>
    </location>
</feature>
<keyword evidence="3 5" id="KW-1133">Transmembrane helix</keyword>
<dbReference type="Proteomes" id="UP000613401">
    <property type="component" value="Unassembled WGS sequence"/>
</dbReference>
<organism evidence="6 7">
    <name type="scientific">Colletotrichum gloeosporioides</name>
    <name type="common">Anthracnose fungus</name>
    <name type="synonym">Glomerella cingulata</name>
    <dbReference type="NCBI Taxonomy" id="474922"/>
    <lineage>
        <taxon>Eukaryota</taxon>
        <taxon>Fungi</taxon>
        <taxon>Dikarya</taxon>
        <taxon>Ascomycota</taxon>
        <taxon>Pezizomycotina</taxon>
        <taxon>Sordariomycetes</taxon>
        <taxon>Hypocreomycetidae</taxon>
        <taxon>Glomerellales</taxon>
        <taxon>Glomerellaceae</taxon>
        <taxon>Colletotrichum</taxon>
        <taxon>Colletotrichum gloeosporioides species complex</taxon>
    </lineage>
</organism>
<feature type="transmembrane region" description="Helical" evidence="5">
    <location>
        <begin position="142"/>
        <end position="165"/>
    </location>
</feature>
<dbReference type="AlphaFoldDB" id="A0A8H4CDT2"/>
<dbReference type="InterPro" id="IPR007568">
    <property type="entry name" value="RTA1"/>
</dbReference>
<dbReference type="RefSeq" id="XP_045261249.1">
    <property type="nucleotide sequence ID" value="XM_045412214.1"/>
</dbReference>
<evidence type="ECO:0000256" key="1">
    <source>
        <dbReference type="ARBA" id="ARBA00004141"/>
    </source>
</evidence>
<feature type="transmembrane region" description="Helical" evidence="5">
    <location>
        <begin position="100"/>
        <end position="122"/>
    </location>
</feature>
<dbReference type="EMBL" id="WVTB01000065">
    <property type="protein sequence ID" value="KAF3802090.1"/>
    <property type="molecule type" value="Genomic_DNA"/>
</dbReference>
<evidence type="ECO:0000256" key="4">
    <source>
        <dbReference type="ARBA" id="ARBA00023136"/>
    </source>
</evidence>
<feature type="transmembrane region" description="Helical" evidence="5">
    <location>
        <begin position="39"/>
        <end position="61"/>
    </location>
</feature>